<dbReference type="PANTHER" id="PTHR31218">
    <property type="entry name" value="WAT1-RELATED PROTEIN"/>
    <property type="match status" value="1"/>
</dbReference>
<reference evidence="6" key="1">
    <citation type="submission" date="2020-10" db="EMBL/GenBank/DDBJ databases">
        <authorList>
            <person name="Han B."/>
            <person name="Lu T."/>
            <person name="Zhao Q."/>
            <person name="Huang X."/>
            <person name="Zhao Y."/>
        </authorList>
    </citation>
    <scope>NUCLEOTIDE SEQUENCE</scope>
</reference>
<protein>
    <recommendedName>
        <fullName evidence="8">WAT1-related protein</fullName>
    </recommendedName>
</protein>
<evidence type="ECO:0000313" key="7">
    <source>
        <dbReference type="Proteomes" id="UP000604825"/>
    </source>
</evidence>
<keyword evidence="7" id="KW-1185">Reference proteome</keyword>
<dbReference type="InterPro" id="IPR030184">
    <property type="entry name" value="WAT1-related"/>
</dbReference>
<dbReference type="SUPFAM" id="SSF103481">
    <property type="entry name" value="Multidrug resistance efflux transporter EmrE"/>
    <property type="match status" value="1"/>
</dbReference>
<sequence length="85" mass="8811">MAVYQPVQTLVVAIMASLTLDDKFYLGSIIGTVLVIAGLFLVLLGKSEERARVARDAAAVVSGSDRDREGLLAAGAGGGIRNHNA</sequence>
<evidence type="ECO:0000256" key="2">
    <source>
        <dbReference type="ARBA" id="ARBA00022692"/>
    </source>
</evidence>
<comment type="caution">
    <text evidence="6">The sequence shown here is derived from an EMBL/GenBank/DDBJ whole genome shotgun (WGS) entry which is preliminary data.</text>
</comment>
<evidence type="ECO:0000313" key="6">
    <source>
        <dbReference type="EMBL" id="CAD6247619.1"/>
    </source>
</evidence>
<dbReference type="Proteomes" id="UP000604825">
    <property type="component" value="Unassembled WGS sequence"/>
</dbReference>
<keyword evidence="2 5" id="KW-0812">Transmembrane</keyword>
<comment type="subcellular location">
    <subcellularLocation>
        <location evidence="1">Membrane</location>
        <topology evidence="1">Multi-pass membrane protein</topology>
    </subcellularLocation>
</comment>
<keyword evidence="3 5" id="KW-1133">Transmembrane helix</keyword>
<evidence type="ECO:0000256" key="5">
    <source>
        <dbReference type="SAM" id="Phobius"/>
    </source>
</evidence>
<evidence type="ECO:0008006" key="8">
    <source>
        <dbReference type="Google" id="ProtNLM"/>
    </source>
</evidence>
<dbReference type="InterPro" id="IPR037185">
    <property type="entry name" value="EmrE-like"/>
</dbReference>
<accession>A0A811PVM1</accession>
<evidence type="ECO:0000256" key="3">
    <source>
        <dbReference type="ARBA" id="ARBA00022989"/>
    </source>
</evidence>
<dbReference type="AlphaFoldDB" id="A0A811PVM1"/>
<proteinExistence type="predicted"/>
<evidence type="ECO:0000256" key="4">
    <source>
        <dbReference type="ARBA" id="ARBA00023136"/>
    </source>
</evidence>
<feature type="transmembrane region" description="Helical" evidence="5">
    <location>
        <begin position="24"/>
        <end position="45"/>
    </location>
</feature>
<keyword evidence="4 5" id="KW-0472">Membrane</keyword>
<evidence type="ECO:0000256" key="1">
    <source>
        <dbReference type="ARBA" id="ARBA00004141"/>
    </source>
</evidence>
<organism evidence="6 7">
    <name type="scientific">Miscanthus lutarioriparius</name>
    <dbReference type="NCBI Taxonomy" id="422564"/>
    <lineage>
        <taxon>Eukaryota</taxon>
        <taxon>Viridiplantae</taxon>
        <taxon>Streptophyta</taxon>
        <taxon>Embryophyta</taxon>
        <taxon>Tracheophyta</taxon>
        <taxon>Spermatophyta</taxon>
        <taxon>Magnoliopsida</taxon>
        <taxon>Liliopsida</taxon>
        <taxon>Poales</taxon>
        <taxon>Poaceae</taxon>
        <taxon>PACMAD clade</taxon>
        <taxon>Panicoideae</taxon>
        <taxon>Andropogonodae</taxon>
        <taxon>Andropogoneae</taxon>
        <taxon>Saccharinae</taxon>
        <taxon>Miscanthus</taxon>
    </lineage>
</organism>
<dbReference type="OrthoDB" id="1728340at2759"/>
<name>A0A811PVM1_9POAL</name>
<dbReference type="GO" id="GO:0022857">
    <property type="term" value="F:transmembrane transporter activity"/>
    <property type="evidence" value="ECO:0007669"/>
    <property type="project" value="InterPro"/>
</dbReference>
<dbReference type="EMBL" id="CAJGYO010000007">
    <property type="protein sequence ID" value="CAD6247619.1"/>
    <property type="molecule type" value="Genomic_DNA"/>
</dbReference>
<gene>
    <name evidence="6" type="ORF">NCGR_LOCUS31804</name>
</gene>
<dbReference type="GO" id="GO:0016020">
    <property type="term" value="C:membrane"/>
    <property type="evidence" value="ECO:0007669"/>
    <property type="project" value="InterPro"/>
</dbReference>